<accession>A0A140NJN1</accession>
<organism evidence="1 2">
    <name type="scientific">Providencia stuartii (strain MRSN 2154)</name>
    <dbReference type="NCBI Taxonomy" id="1157951"/>
    <lineage>
        <taxon>Bacteria</taxon>
        <taxon>Pseudomonadati</taxon>
        <taxon>Pseudomonadota</taxon>
        <taxon>Gammaproteobacteria</taxon>
        <taxon>Enterobacterales</taxon>
        <taxon>Morganellaceae</taxon>
        <taxon>Providencia</taxon>
    </lineage>
</organism>
<dbReference type="GeneID" id="93521306"/>
<dbReference type="Proteomes" id="UP000005012">
    <property type="component" value="Chromosome"/>
</dbReference>
<keyword evidence="1" id="KW-0808">Transferase</keyword>
<dbReference type="EMBL" id="CP003488">
    <property type="protein sequence ID" value="AFH93964.1"/>
    <property type="molecule type" value="Genomic_DNA"/>
</dbReference>
<dbReference type="InterPro" id="IPR016181">
    <property type="entry name" value="Acyl_CoA_acyltransferase"/>
</dbReference>
<reference evidence="2" key="2">
    <citation type="submission" date="2012-04" db="EMBL/GenBank/DDBJ databases">
        <title>Complete genome sequence of Providencia stuartii clinical isolate MRSN 2154.</title>
        <authorList>
            <person name="Clifford R.J."/>
            <person name="Hang J."/>
            <person name="Riley M.C."/>
            <person name="Onmus-Leone F."/>
            <person name="Kuschner R.A."/>
            <person name="Lesho E.P."/>
            <person name="Waterman P.E."/>
        </authorList>
    </citation>
    <scope>NUCLEOTIDE SEQUENCE [LARGE SCALE GENOMIC DNA]</scope>
    <source>
        <strain evidence="2">MRSN 2154</strain>
    </source>
</reference>
<name>A0A140NJN1_PROSM</name>
<dbReference type="RefSeq" id="WP_014657165.1">
    <property type="nucleotide sequence ID" value="NC_017731.1"/>
</dbReference>
<evidence type="ECO:0000313" key="2">
    <source>
        <dbReference type="Proteomes" id="UP000005012"/>
    </source>
</evidence>
<dbReference type="HOGENOM" id="CLU_069431_0_0_6"/>
<dbReference type="PATRIC" id="fig|1157951.4.peg.2121"/>
<evidence type="ECO:0000313" key="1">
    <source>
        <dbReference type="EMBL" id="AFH93964.1"/>
    </source>
</evidence>
<dbReference type="KEGG" id="psi:S70_10540"/>
<dbReference type="AlphaFoldDB" id="A0A140NJN1"/>
<gene>
    <name evidence="1" type="ordered locus">S70_10540</name>
</gene>
<protein>
    <submittedName>
        <fullName evidence="1">Transferase enzyme</fullName>
    </submittedName>
</protein>
<dbReference type="OrthoDB" id="342444at2"/>
<sequence length="259" mass="29931">MSIKLPTNIHIYNFVQRPDLIDESDELLDKLWPEFMSQTAVCDEYWQVLYEEPNAQFQFLAVANVDGKEKVVGVIKAISFLWPDENLTKLPDFGWDDIFNFAVENKQGEDRYISALSVTIEPEYRGYQIPALLINALKKAAVAYGAKAVVVPVRPTLKHRYPLQSFDDYCAWKNAQGEPFDPWIRTHWRLGGKILQPVYRSMVIVGTIKQWESWTGMRFMQSGQYIVPQALVPVNIDTQAQWGEYIEPNLWMLHSLGNE</sequence>
<reference evidence="1 2" key="1">
    <citation type="journal article" date="2012" name="J. Bacteriol.">
        <title>Complete Genome Sequence of Providencia stuartii Clinical Isolate MRSN 2154.</title>
        <authorList>
            <person name="Clifford R.J."/>
            <person name="Hang J."/>
            <person name="Riley M.C."/>
            <person name="Onmus-Leone F."/>
            <person name="Kuschner R.A."/>
            <person name="Lesho E.P."/>
            <person name="Waterman P.E."/>
        </authorList>
    </citation>
    <scope>NUCLEOTIDE SEQUENCE [LARGE SCALE GENOMIC DNA]</scope>
    <source>
        <strain evidence="1 2">MRSN 2154</strain>
    </source>
</reference>
<dbReference type="SUPFAM" id="SSF55729">
    <property type="entry name" value="Acyl-CoA N-acyltransferases (Nat)"/>
    <property type="match status" value="1"/>
</dbReference>
<proteinExistence type="predicted"/>
<dbReference type="Gene3D" id="3.40.630.30">
    <property type="match status" value="1"/>
</dbReference>
<dbReference type="GO" id="GO:0016740">
    <property type="term" value="F:transferase activity"/>
    <property type="evidence" value="ECO:0007669"/>
    <property type="project" value="UniProtKB-KW"/>
</dbReference>